<dbReference type="InterPro" id="IPR016431">
    <property type="entry name" value="Pyrv-formate_lyase-activ_prd"/>
</dbReference>
<feature type="domain" description="Radical SAM core" evidence="6">
    <location>
        <begin position="84"/>
        <end position="199"/>
    </location>
</feature>
<evidence type="ECO:0000256" key="1">
    <source>
        <dbReference type="ARBA" id="ARBA00022691"/>
    </source>
</evidence>
<dbReference type="Gene3D" id="3.20.20.70">
    <property type="entry name" value="Aldolase class I"/>
    <property type="match status" value="1"/>
</dbReference>
<dbReference type="AlphaFoldDB" id="A0A1G7DWJ1"/>
<dbReference type="InterPro" id="IPR058240">
    <property type="entry name" value="rSAM_sf"/>
</dbReference>
<keyword evidence="4 5" id="KW-0411">Iron-sulfur</keyword>
<dbReference type="PANTHER" id="PTHR43075">
    <property type="entry name" value="FORMATE LYASE ACTIVATING ENZYME, PUTATIVE (AFU_ORTHOLOGUE AFUA_2G15630)-RELATED"/>
    <property type="match status" value="1"/>
</dbReference>
<accession>A0A1G7DWJ1</accession>
<keyword evidence="2 5" id="KW-0479">Metal-binding</keyword>
<evidence type="ECO:0000256" key="3">
    <source>
        <dbReference type="ARBA" id="ARBA00023004"/>
    </source>
</evidence>
<dbReference type="CDD" id="cd01335">
    <property type="entry name" value="Radical_SAM"/>
    <property type="match status" value="1"/>
</dbReference>
<organism evidence="7 8">
    <name type="scientific">Rhodospira trueperi</name>
    <dbReference type="NCBI Taxonomy" id="69960"/>
    <lineage>
        <taxon>Bacteria</taxon>
        <taxon>Pseudomonadati</taxon>
        <taxon>Pseudomonadota</taxon>
        <taxon>Alphaproteobacteria</taxon>
        <taxon>Rhodospirillales</taxon>
        <taxon>Rhodospirillaceae</taxon>
        <taxon>Rhodospira</taxon>
    </lineage>
</organism>
<protein>
    <submittedName>
        <fullName evidence="7">Putative pyruvate formate lyase activating enzyme</fullName>
    </submittedName>
</protein>
<reference evidence="7 8" key="1">
    <citation type="submission" date="2016-10" db="EMBL/GenBank/DDBJ databases">
        <authorList>
            <person name="de Groot N.N."/>
        </authorList>
    </citation>
    <scope>NUCLEOTIDE SEQUENCE [LARGE SCALE GENOMIC DNA]</scope>
    <source>
        <strain evidence="7 8">ATCC 700224</strain>
    </source>
</reference>
<keyword evidence="7" id="KW-0456">Lyase</keyword>
<dbReference type="SFLD" id="SFLDG01099">
    <property type="entry name" value="Uncharacterised_Radical_SAM_Su"/>
    <property type="match status" value="1"/>
</dbReference>
<keyword evidence="1 5" id="KW-0949">S-adenosyl-L-methionine</keyword>
<evidence type="ECO:0000256" key="5">
    <source>
        <dbReference type="PIRSR" id="PIRSR004869-50"/>
    </source>
</evidence>
<evidence type="ECO:0000256" key="4">
    <source>
        <dbReference type="ARBA" id="ARBA00023014"/>
    </source>
</evidence>
<evidence type="ECO:0000259" key="6">
    <source>
        <dbReference type="Pfam" id="PF04055"/>
    </source>
</evidence>
<gene>
    <name evidence="7" type="ORF">SAMN05421720_10853</name>
</gene>
<dbReference type="OrthoDB" id="9782387at2"/>
<sequence length="313" mass="33277">MTPAYLSLHYSGDLARRAAEAQERLSSCSLCPQACEVDRLHADRGAVMAGAVCRTGRHARVASVAPGFSEEPEIVGTKGSGDIVFSWCNMRCVYCMNAEATMDGAGEDMDAQALAEAMLELQGRGCHAINLVGPSHVTAQVLEAVAVAVDRGLTLPLIHNSGGYDSVEALRLLDGVVDIYTPDAKYGDDAAARRCSKVRDYVSVNRAALAEMIRQVGPLTLDADGLARRGVLVRHLVLPGDMGNARRVLDDVRALGGVGMTVSLLGDYRPAHQAHRHPGMADTVRPELVEAARMHARGLGLRVFEVSGDPLAA</sequence>
<evidence type="ECO:0000256" key="2">
    <source>
        <dbReference type="ARBA" id="ARBA00022723"/>
    </source>
</evidence>
<dbReference type="InterPro" id="IPR040085">
    <property type="entry name" value="MJ0674-like"/>
</dbReference>
<proteinExistence type="predicted"/>
<dbReference type="InterPro" id="IPR013785">
    <property type="entry name" value="Aldolase_TIM"/>
</dbReference>
<dbReference type="GO" id="GO:0051536">
    <property type="term" value="F:iron-sulfur cluster binding"/>
    <property type="evidence" value="ECO:0007669"/>
    <property type="project" value="UniProtKB-KW"/>
</dbReference>
<dbReference type="PIRSF" id="PIRSF004869">
    <property type="entry name" value="PflX_prd"/>
    <property type="match status" value="1"/>
</dbReference>
<feature type="binding site" evidence="5">
    <location>
        <position position="88"/>
    </location>
    <ligand>
        <name>[4Fe-4S] cluster</name>
        <dbReference type="ChEBI" id="CHEBI:49883"/>
        <note>4Fe-4S-S-AdoMet</note>
    </ligand>
</feature>
<dbReference type="EMBL" id="FNAP01000008">
    <property type="protein sequence ID" value="SDE55580.1"/>
    <property type="molecule type" value="Genomic_DNA"/>
</dbReference>
<feature type="binding site" evidence="5">
    <location>
        <position position="95"/>
    </location>
    <ligand>
        <name>[4Fe-4S] cluster</name>
        <dbReference type="ChEBI" id="CHEBI:49883"/>
        <note>4Fe-4S-S-AdoMet</note>
    </ligand>
</feature>
<dbReference type="SUPFAM" id="SSF102114">
    <property type="entry name" value="Radical SAM enzymes"/>
    <property type="match status" value="1"/>
</dbReference>
<dbReference type="STRING" id="69960.SAMN05421720_10853"/>
<keyword evidence="8" id="KW-1185">Reference proteome</keyword>
<dbReference type="InterPro" id="IPR007197">
    <property type="entry name" value="rSAM"/>
</dbReference>
<name>A0A1G7DWJ1_9PROT</name>
<evidence type="ECO:0000313" key="7">
    <source>
        <dbReference type="EMBL" id="SDE55580.1"/>
    </source>
</evidence>
<dbReference type="GO" id="GO:0046872">
    <property type="term" value="F:metal ion binding"/>
    <property type="evidence" value="ECO:0007669"/>
    <property type="project" value="UniProtKB-KW"/>
</dbReference>
<dbReference type="Pfam" id="PF04055">
    <property type="entry name" value="Radical_SAM"/>
    <property type="match status" value="1"/>
</dbReference>
<feature type="binding site" evidence="5">
    <location>
        <position position="92"/>
    </location>
    <ligand>
        <name>[4Fe-4S] cluster</name>
        <dbReference type="ChEBI" id="CHEBI:49883"/>
        <note>4Fe-4S-S-AdoMet</note>
    </ligand>
</feature>
<dbReference type="RefSeq" id="WP_092786396.1">
    <property type="nucleotide sequence ID" value="NZ_FNAP01000008.1"/>
</dbReference>
<dbReference type="GO" id="GO:0016829">
    <property type="term" value="F:lyase activity"/>
    <property type="evidence" value="ECO:0007669"/>
    <property type="project" value="UniProtKB-KW"/>
</dbReference>
<dbReference type="SFLD" id="SFLDS00029">
    <property type="entry name" value="Radical_SAM"/>
    <property type="match status" value="1"/>
</dbReference>
<dbReference type="PANTHER" id="PTHR43075:SF1">
    <property type="entry name" value="FORMATE LYASE ACTIVATING ENZYME, PUTATIVE (AFU_ORTHOLOGUE AFUA_2G15630)-RELATED"/>
    <property type="match status" value="1"/>
</dbReference>
<dbReference type="Proteomes" id="UP000199412">
    <property type="component" value="Unassembled WGS sequence"/>
</dbReference>
<keyword evidence="3 5" id="KW-0408">Iron</keyword>
<keyword evidence="7" id="KW-0670">Pyruvate</keyword>
<comment type="cofactor">
    <cofactor evidence="5">
        <name>[4Fe-4S] cluster</name>
        <dbReference type="ChEBI" id="CHEBI:49883"/>
    </cofactor>
    <text evidence="5">Binds 1 [4Fe-4S] cluster. The cluster is coordinated with 3 cysteines and an exchangeable S-adenosyl-L-methionine.</text>
</comment>
<evidence type="ECO:0000313" key="8">
    <source>
        <dbReference type="Proteomes" id="UP000199412"/>
    </source>
</evidence>